<organism evidence="2 3">
    <name type="scientific">Phytophthora megakarya</name>
    <dbReference type="NCBI Taxonomy" id="4795"/>
    <lineage>
        <taxon>Eukaryota</taxon>
        <taxon>Sar</taxon>
        <taxon>Stramenopiles</taxon>
        <taxon>Oomycota</taxon>
        <taxon>Peronosporomycetes</taxon>
        <taxon>Peronosporales</taxon>
        <taxon>Peronosporaceae</taxon>
        <taxon>Phytophthora</taxon>
    </lineage>
</organism>
<keyword evidence="2" id="KW-0346">Stress response</keyword>
<proteinExistence type="predicted"/>
<evidence type="ECO:0000313" key="2">
    <source>
        <dbReference type="EMBL" id="OWZ18583.1"/>
    </source>
</evidence>
<feature type="domain" description="PiggyBac transposable element-derived protein" evidence="1">
    <location>
        <begin position="20"/>
        <end position="115"/>
    </location>
</feature>
<accession>A0A225WLM6</accession>
<name>A0A225WLM6_9STRA</name>
<dbReference type="InterPro" id="IPR029526">
    <property type="entry name" value="PGBD"/>
</dbReference>
<evidence type="ECO:0000259" key="1">
    <source>
        <dbReference type="Pfam" id="PF13843"/>
    </source>
</evidence>
<dbReference type="PANTHER" id="PTHR46599">
    <property type="entry name" value="PIGGYBAC TRANSPOSABLE ELEMENT-DERIVED PROTEIN 4"/>
    <property type="match status" value="1"/>
</dbReference>
<dbReference type="STRING" id="4795.A0A225WLM6"/>
<gene>
    <name evidence="2" type="ORF">PHMEG_0007298</name>
</gene>
<dbReference type="Pfam" id="PF13843">
    <property type="entry name" value="DDE_Tnp_1_7"/>
    <property type="match status" value="1"/>
</dbReference>
<dbReference type="EMBL" id="NBNE01000567">
    <property type="protein sequence ID" value="OWZ18583.1"/>
    <property type="molecule type" value="Genomic_DNA"/>
</dbReference>
<evidence type="ECO:0000313" key="3">
    <source>
        <dbReference type="Proteomes" id="UP000198211"/>
    </source>
</evidence>
<dbReference type="PANTHER" id="PTHR46599:SF3">
    <property type="entry name" value="PIGGYBAC TRANSPOSABLE ELEMENT-DERIVED PROTEIN 4"/>
    <property type="match status" value="1"/>
</dbReference>
<comment type="caution">
    <text evidence="2">The sequence shown here is derived from an EMBL/GenBank/DDBJ whole genome shotgun (WGS) entry which is preliminary data.</text>
</comment>
<dbReference type="Proteomes" id="UP000198211">
    <property type="component" value="Unassembled WGS sequence"/>
</dbReference>
<dbReference type="AlphaFoldDB" id="A0A225WLM6"/>
<protein>
    <submittedName>
        <fullName evidence="2">Heat shock protein70</fullName>
    </submittedName>
</protein>
<reference evidence="3" key="1">
    <citation type="submission" date="2017-03" db="EMBL/GenBank/DDBJ databases">
        <title>Phytopthora megakarya and P. palmivora, two closely related causual agents of cacao black pod achieved similar genome size and gene model numbers by different mechanisms.</title>
        <authorList>
            <person name="Ali S."/>
            <person name="Shao J."/>
            <person name="Larry D.J."/>
            <person name="Kronmiller B."/>
            <person name="Shen D."/>
            <person name="Strem M.D."/>
            <person name="Melnick R.L."/>
            <person name="Guiltinan M.J."/>
            <person name="Tyler B.M."/>
            <person name="Meinhardt L.W."/>
            <person name="Bailey B.A."/>
        </authorList>
    </citation>
    <scope>NUCLEOTIDE SEQUENCE [LARGE SCALE GENOMIC DNA]</scope>
    <source>
        <strain evidence="3">zdho120</strain>
    </source>
</reference>
<keyword evidence="3" id="KW-1185">Reference proteome</keyword>
<sequence length="272" mass="31328">MNRYISPPPKLRCPKERSIFRKRFEEIVRFLHFNANNHADAKKFKTGKIKPMTYSINATVRFMMVGQKIEFAEGMIPLKSKYNLTRQCLRKRPHPWGTKCFVTCDKETGYRYSVLLSLLCDMSYAVLRNVEAMLNGLPTNQLSVLISSILLQRGLYHVDTVQTNRRGCCKTIPYKLAKRPKAMASNTKSKMIAVSGRDNRPTRQWMKFQHFNLSKNTTTEQTFTTNCDCKDIQSRLRRIHILLLNIGLTEFTGALAVEALTETPILCSPTPR</sequence>